<evidence type="ECO:0000313" key="9">
    <source>
        <dbReference type="EMBL" id="VUC32364.1"/>
    </source>
</evidence>
<feature type="region of interest" description="Disordered" evidence="6">
    <location>
        <begin position="317"/>
        <end position="369"/>
    </location>
</feature>
<protein>
    <recommendedName>
        <fullName evidence="8">Rhodopsin domain-containing protein</fullName>
    </recommendedName>
</protein>
<dbReference type="PANTHER" id="PTHR33048">
    <property type="entry name" value="PTH11-LIKE INTEGRAL MEMBRANE PROTEIN (AFU_ORTHOLOGUE AFUA_5G11245)"/>
    <property type="match status" value="1"/>
</dbReference>
<feature type="transmembrane region" description="Helical" evidence="7">
    <location>
        <begin position="182"/>
        <end position="203"/>
    </location>
</feature>
<feature type="transmembrane region" description="Helical" evidence="7">
    <location>
        <begin position="136"/>
        <end position="162"/>
    </location>
</feature>
<keyword evidence="2 7" id="KW-0812">Transmembrane</keyword>
<dbReference type="InterPro" id="IPR049326">
    <property type="entry name" value="Rhodopsin_dom_fungi"/>
</dbReference>
<feature type="transmembrane region" description="Helical" evidence="7">
    <location>
        <begin position="41"/>
        <end position="63"/>
    </location>
</feature>
<evidence type="ECO:0000256" key="6">
    <source>
        <dbReference type="SAM" id="MobiDB-lite"/>
    </source>
</evidence>
<proteinExistence type="inferred from homology"/>
<keyword evidence="3 7" id="KW-1133">Transmembrane helix</keyword>
<sequence>MWDGAIVYLSIFSILGLLATLAIVFRFWSTRLLRNTYHLDDWLSLATLVIHHAFTGVIITAFVKEHLGQDTKWVAENHPASIVGLRKIKIDADIEIEPKLLFILTLMFGLTTTTIRLSVLQFYWRILSSKLVRRGCVILIGVCLSWFVAYELASILICLPVEAQWSPTGRDKCTGISKLQTFAGFFNSFVDVATVVLPIREVWHLRLSPWKKRSIIGVFLIGVGASAISIVRAVASVINGSAGAGRISGPSYALLPSTICIEIYLAIIGACAPTLVPAYKKVCYGKAYGSSIGASTHGYSGRLSTGKQLYAPSRKGDTTALRSFSNPQQEGPFERLDDPLERTAPHSHGEHWTDVTGQTREESSSDVIPLQGIKVTKEISWRSEE</sequence>
<evidence type="ECO:0000256" key="1">
    <source>
        <dbReference type="ARBA" id="ARBA00004141"/>
    </source>
</evidence>
<feature type="transmembrane region" description="Helical" evidence="7">
    <location>
        <begin position="100"/>
        <end position="124"/>
    </location>
</feature>
<feature type="transmembrane region" description="Helical" evidence="7">
    <location>
        <begin position="215"/>
        <end position="235"/>
    </location>
</feature>
<evidence type="ECO:0000256" key="3">
    <source>
        <dbReference type="ARBA" id="ARBA00022989"/>
    </source>
</evidence>
<comment type="similarity">
    <text evidence="5">Belongs to the SAT4 family.</text>
</comment>
<evidence type="ECO:0000259" key="8">
    <source>
        <dbReference type="Pfam" id="PF20684"/>
    </source>
</evidence>
<evidence type="ECO:0000256" key="5">
    <source>
        <dbReference type="ARBA" id="ARBA00038359"/>
    </source>
</evidence>
<dbReference type="InterPro" id="IPR052337">
    <property type="entry name" value="SAT4-like"/>
</dbReference>
<organism evidence="9 10">
    <name type="scientific">Bionectria ochroleuca</name>
    <name type="common">Gliocladium roseum</name>
    <dbReference type="NCBI Taxonomy" id="29856"/>
    <lineage>
        <taxon>Eukaryota</taxon>
        <taxon>Fungi</taxon>
        <taxon>Dikarya</taxon>
        <taxon>Ascomycota</taxon>
        <taxon>Pezizomycotina</taxon>
        <taxon>Sordariomycetes</taxon>
        <taxon>Hypocreomycetidae</taxon>
        <taxon>Hypocreales</taxon>
        <taxon>Bionectriaceae</taxon>
        <taxon>Clonostachys</taxon>
    </lineage>
</organism>
<dbReference type="PANTHER" id="PTHR33048:SF47">
    <property type="entry name" value="INTEGRAL MEMBRANE PROTEIN-RELATED"/>
    <property type="match status" value="1"/>
</dbReference>
<accession>A0ABY6UM33</accession>
<feature type="transmembrane region" description="Helical" evidence="7">
    <location>
        <begin position="6"/>
        <end position="29"/>
    </location>
</feature>
<feature type="compositionally biased region" description="Polar residues" evidence="6">
    <location>
        <begin position="320"/>
        <end position="329"/>
    </location>
</feature>
<comment type="subcellular location">
    <subcellularLocation>
        <location evidence="1">Membrane</location>
        <topology evidence="1">Multi-pass membrane protein</topology>
    </subcellularLocation>
</comment>
<name>A0ABY6UM33_BIOOC</name>
<dbReference type="EMBL" id="CABFNS010000851">
    <property type="protein sequence ID" value="VUC32364.1"/>
    <property type="molecule type" value="Genomic_DNA"/>
</dbReference>
<evidence type="ECO:0000256" key="2">
    <source>
        <dbReference type="ARBA" id="ARBA00022692"/>
    </source>
</evidence>
<evidence type="ECO:0000256" key="7">
    <source>
        <dbReference type="SAM" id="Phobius"/>
    </source>
</evidence>
<feature type="transmembrane region" description="Helical" evidence="7">
    <location>
        <begin position="255"/>
        <end position="276"/>
    </location>
</feature>
<comment type="caution">
    <text evidence="9">The sequence shown here is derived from an EMBL/GenBank/DDBJ whole genome shotgun (WGS) entry which is preliminary data.</text>
</comment>
<feature type="compositionally biased region" description="Basic and acidic residues" evidence="6">
    <location>
        <begin position="332"/>
        <end position="363"/>
    </location>
</feature>
<gene>
    <name evidence="9" type="ORF">CLO192961_LOCUS328607</name>
</gene>
<reference evidence="9 10" key="1">
    <citation type="submission" date="2019-06" db="EMBL/GenBank/DDBJ databases">
        <authorList>
            <person name="Broberg M."/>
        </authorList>
    </citation>
    <scope>NUCLEOTIDE SEQUENCE [LARGE SCALE GENOMIC DNA]</scope>
</reference>
<dbReference type="Proteomes" id="UP000766486">
    <property type="component" value="Unassembled WGS sequence"/>
</dbReference>
<feature type="domain" description="Rhodopsin" evidence="8">
    <location>
        <begin position="25"/>
        <end position="280"/>
    </location>
</feature>
<evidence type="ECO:0000256" key="4">
    <source>
        <dbReference type="ARBA" id="ARBA00023136"/>
    </source>
</evidence>
<dbReference type="Pfam" id="PF20684">
    <property type="entry name" value="Fung_rhodopsin"/>
    <property type="match status" value="1"/>
</dbReference>
<evidence type="ECO:0000313" key="10">
    <source>
        <dbReference type="Proteomes" id="UP000766486"/>
    </source>
</evidence>
<keyword evidence="4 7" id="KW-0472">Membrane</keyword>
<keyword evidence="10" id="KW-1185">Reference proteome</keyword>